<feature type="domain" description="Fe2OG dioxygenase" evidence="1">
    <location>
        <begin position="1"/>
        <end position="94"/>
    </location>
</feature>
<comment type="caution">
    <text evidence="2">The sequence shown here is derived from an EMBL/GenBank/DDBJ whole genome shotgun (WGS) entry which is preliminary data.</text>
</comment>
<dbReference type="Proteomes" id="UP000702209">
    <property type="component" value="Unassembled WGS sequence"/>
</dbReference>
<evidence type="ECO:0000259" key="1">
    <source>
        <dbReference type="PROSITE" id="PS51471"/>
    </source>
</evidence>
<dbReference type="InterPro" id="IPR044862">
    <property type="entry name" value="Pro_4_hyd_alph_FE2OG_OXY"/>
</dbReference>
<sequence length="114" mass="12827">MRGSPGQGHEWHADNVRSVNGRWVANHTPHRDIAGILYLNRVKGGRLRFQRDDIGALSPAAGLYVTFPCGSDYLHHVEPVMCGDRFTMSVWFTTERCHAHPVLVALTAEDRKPH</sequence>
<gene>
    <name evidence="2" type="ORF">IU459_36695</name>
</gene>
<dbReference type="PROSITE" id="PS51471">
    <property type="entry name" value="FE2OG_OXY"/>
    <property type="match status" value="1"/>
</dbReference>
<dbReference type="Gene3D" id="2.60.120.620">
    <property type="entry name" value="q2cbj1_9rhob like domain"/>
    <property type="match status" value="1"/>
</dbReference>
<name>A0ABS0D2I5_9NOCA</name>
<dbReference type="PANTHER" id="PTHR14049">
    <property type="entry name" value="LEPRECAN 1"/>
    <property type="match status" value="1"/>
</dbReference>
<evidence type="ECO:0000313" key="2">
    <source>
        <dbReference type="EMBL" id="MBF6303006.1"/>
    </source>
</evidence>
<reference evidence="2 3" key="1">
    <citation type="submission" date="2020-10" db="EMBL/GenBank/DDBJ databases">
        <title>Identification of Nocardia species via Next-generation sequencing and recognition of intraspecies genetic diversity.</title>
        <authorList>
            <person name="Li P."/>
            <person name="Li P."/>
            <person name="Lu B."/>
        </authorList>
    </citation>
    <scope>NUCLEOTIDE SEQUENCE [LARGE SCALE GENOMIC DNA]</scope>
    <source>
        <strain evidence="2 3">BJ06-0157</strain>
    </source>
</reference>
<evidence type="ECO:0000313" key="3">
    <source>
        <dbReference type="Proteomes" id="UP000702209"/>
    </source>
</evidence>
<dbReference type="PANTHER" id="PTHR14049:SF9">
    <property type="entry name" value="PROCOLLAGEN-PROLINE 3-DIOXYGENASE"/>
    <property type="match status" value="1"/>
</dbReference>
<protein>
    <submittedName>
        <fullName evidence="2">2OG-Fe(II) oxygenase</fullName>
    </submittedName>
</protein>
<dbReference type="Pfam" id="PF13640">
    <property type="entry name" value="2OG-FeII_Oxy_3"/>
    <property type="match status" value="1"/>
</dbReference>
<dbReference type="InterPro" id="IPR039575">
    <property type="entry name" value="P3H"/>
</dbReference>
<keyword evidence="3" id="KW-1185">Reference proteome</keyword>
<dbReference type="EMBL" id="JADLQX010000102">
    <property type="protein sequence ID" value="MBF6303006.1"/>
    <property type="molecule type" value="Genomic_DNA"/>
</dbReference>
<proteinExistence type="predicted"/>
<dbReference type="InterPro" id="IPR005123">
    <property type="entry name" value="Oxoglu/Fe-dep_dioxygenase_dom"/>
</dbReference>
<organism evidence="2 3">
    <name type="scientific">Nocardia amamiensis</name>
    <dbReference type="NCBI Taxonomy" id="404578"/>
    <lineage>
        <taxon>Bacteria</taxon>
        <taxon>Bacillati</taxon>
        <taxon>Actinomycetota</taxon>
        <taxon>Actinomycetes</taxon>
        <taxon>Mycobacteriales</taxon>
        <taxon>Nocardiaceae</taxon>
        <taxon>Nocardia</taxon>
    </lineage>
</organism>
<dbReference type="RefSeq" id="WP_195134188.1">
    <property type="nucleotide sequence ID" value="NZ_JADLQX010000102.1"/>
</dbReference>
<accession>A0ABS0D2I5</accession>